<organism evidence="2">
    <name type="scientific">Salmonella enterica</name>
    <name type="common">Salmonella choleraesuis</name>
    <dbReference type="NCBI Taxonomy" id="28901"/>
    <lineage>
        <taxon>Bacteria</taxon>
        <taxon>Pseudomonadati</taxon>
        <taxon>Pseudomonadota</taxon>
        <taxon>Gammaproteobacteria</taxon>
        <taxon>Enterobacterales</taxon>
        <taxon>Enterobacteriaceae</taxon>
        <taxon>Salmonella</taxon>
    </lineage>
</organism>
<name>A0A5U3IJS3_SALER</name>
<sequence>MSKNIPFFKNKTYMTEYLPILVFRWLMIATQIICILILLVSIFYVVLTNTGKPVNGSLGTFINKDKNFY</sequence>
<keyword evidence="1" id="KW-0812">Transmembrane</keyword>
<dbReference type="EMBL" id="AAGLUV010000017">
    <property type="protein sequence ID" value="EBP4585643.1"/>
    <property type="molecule type" value="Genomic_DNA"/>
</dbReference>
<dbReference type="Proteomes" id="UP000839610">
    <property type="component" value="Unassembled WGS sequence"/>
</dbReference>
<keyword evidence="1" id="KW-1133">Transmembrane helix</keyword>
<comment type="caution">
    <text evidence="2">The sequence shown here is derived from an EMBL/GenBank/DDBJ whole genome shotgun (WGS) entry which is preliminary data.</text>
</comment>
<feature type="transmembrane region" description="Helical" evidence="1">
    <location>
        <begin position="21"/>
        <end position="47"/>
    </location>
</feature>
<evidence type="ECO:0000313" key="2">
    <source>
        <dbReference type="EMBL" id="EBP4585643.1"/>
    </source>
</evidence>
<gene>
    <name evidence="2" type="ORF">VH79_20990</name>
</gene>
<keyword evidence="1" id="KW-0472">Membrane</keyword>
<dbReference type="AlphaFoldDB" id="A0A5U3IJS3"/>
<evidence type="ECO:0000256" key="1">
    <source>
        <dbReference type="SAM" id="Phobius"/>
    </source>
</evidence>
<proteinExistence type="predicted"/>
<accession>A0A5U3IJS3</accession>
<protein>
    <submittedName>
        <fullName evidence="2">Uncharacterized protein</fullName>
    </submittedName>
</protein>
<reference evidence="2" key="1">
    <citation type="submission" date="2018-07" db="EMBL/GenBank/DDBJ databases">
        <authorList>
            <consortium name="GenomeTrakr network: Whole genome sequencing for foodborne pathogen traceback"/>
        </authorList>
    </citation>
    <scope>NUCLEOTIDE SEQUENCE [LARGE SCALE GENOMIC DNA]</scope>
    <source>
        <strain evidence="2">FDA00008842</strain>
    </source>
</reference>